<comment type="cofactor">
    <cofactor evidence="3">
        <name>Mn(2+)</name>
        <dbReference type="ChEBI" id="CHEBI:29035"/>
    </cofactor>
</comment>
<evidence type="ECO:0000256" key="4">
    <source>
        <dbReference type="ARBA" id="ARBA00001946"/>
    </source>
</evidence>
<sequence>MTDSEPMATPDLPTPLGPLLVTYDDITSAAQRLMGQATRTPVITSQTVNQRTQSQVFFKCENFQRTGSFKFRGAYNALAQLTKTQKKQGVLAYSSGNHAQAIALAGKILEIPTTIVMPEDAPAVKQAATREYGAEVVLYNRQTTSREELSQSLVRDRGLTLIPPFDHPQVVAGQGTTAKELIEEVGPLDLLLVCCGGGGLLSGCAIAAQALSPQCQVMGVEPARADDATRSFYTRTLQTVHNPDTVADGARTPALGQVTFPLVLHYVHDMVTVSETAILRTMFWLWERLKIVVEPTGALAAAALLEGVVSVPNARIGVIISGGNVDLSQVGPLMAKVRKKPKSEKPLPLARELS</sequence>
<accession>A0ABV0J9L0</accession>
<comment type="cofactor">
    <cofactor evidence="4">
        <name>Mg(2+)</name>
        <dbReference type="ChEBI" id="CHEBI:18420"/>
    </cofactor>
</comment>
<dbReference type="RefSeq" id="WP_242016940.1">
    <property type="nucleotide sequence ID" value="NZ_JAMPKM010000009.1"/>
</dbReference>
<evidence type="ECO:0000256" key="5">
    <source>
        <dbReference type="ARBA" id="ARBA00022842"/>
    </source>
</evidence>
<evidence type="ECO:0000256" key="2">
    <source>
        <dbReference type="ARBA" id="ARBA00001933"/>
    </source>
</evidence>
<evidence type="ECO:0000256" key="6">
    <source>
        <dbReference type="ARBA" id="ARBA00022898"/>
    </source>
</evidence>
<dbReference type="Pfam" id="PF00291">
    <property type="entry name" value="PALP"/>
    <property type="match status" value="1"/>
</dbReference>
<comment type="caution">
    <text evidence="8">The sequence shown here is derived from an EMBL/GenBank/DDBJ whole genome shotgun (WGS) entry which is preliminary data.</text>
</comment>
<dbReference type="NCBIfam" id="NF005454">
    <property type="entry name" value="PRK07048.1"/>
    <property type="match status" value="1"/>
</dbReference>
<name>A0ABV0J9L0_9CYAN</name>
<gene>
    <name evidence="8" type="ORF">NC998_15365</name>
</gene>
<dbReference type="InterPro" id="IPR001926">
    <property type="entry name" value="TrpB-like_PALP"/>
</dbReference>
<dbReference type="PANTHER" id="PTHR43050">
    <property type="entry name" value="SERINE / THREONINE RACEMASE FAMILY MEMBER"/>
    <property type="match status" value="1"/>
</dbReference>
<comment type="cofactor">
    <cofactor evidence="1">
        <name>Ca(2+)</name>
        <dbReference type="ChEBI" id="CHEBI:29108"/>
    </cofactor>
</comment>
<evidence type="ECO:0000256" key="1">
    <source>
        <dbReference type="ARBA" id="ARBA00001913"/>
    </source>
</evidence>
<dbReference type="EMBL" id="JAMPKM010000009">
    <property type="protein sequence ID" value="MEP0818477.1"/>
    <property type="molecule type" value="Genomic_DNA"/>
</dbReference>
<proteinExistence type="predicted"/>
<reference evidence="8 9" key="1">
    <citation type="submission" date="2022-04" db="EMBL/GenBank/DDBJ databases">
        <title>Positive selection, recombination, and allopatry shape intraspecific diversity of widespread and dominant cyanobacteria.</title>
        <authorList>
            <person name="Wei J."/>
            <person name="Shu W."/>
            <person name="Hu C."/>
        </authorList>
    </citation>
    <scope>NUCLEOTIDE SEQUENCE [LARGE SCALE GENOMIC DNA]</scope>
    <source>
        <strain evidence="8 9">GB2-A4</strain>
    </source>
</reference>
<dbReference type="CDD" id="cd01562">
    <property type="entry name" value="Thr-dehyd"/>
    <property type="match status" value="1"/>
</dbReference>
<comment type="cofactor">
    <cofactor evidence="2">
        <name>pyridoxal 5'-phosphate</name>
        <dbReference type="ChEBI" id="CHEBI:597326"/>
    </cofactor>
</comment>
<keyword evidence="6" id="KW-0663">Pyridoxal phosphate</keyword>
<evidence type="ECO:0000313" key="9">
    <source>
        <dbReference type="Proteomes" id="UP001464891"/>
    </source>
</evidence>
<dbReference type="GO" id="GO:0030848">
    <property type="term" value="F:threo-3-hydroxyaspartate ammonia-lyase activity"/>
    <property type="evidence" value="ECO:0007669"/>
    <property type="project" value="UniProtKB-EC"/>
</dbReference>
<protein>
    <submittedName>
        <fullName evidence="8">Threo-3-hydroxy-L-aspartate ammonia-lyase</fullName>
        <ecNumber evidence="8">4.3.1.16</ecNumber>
    </submittedName>
</protein>
<organism evidence="8 9">
    <name type="scientific">Trichocoleus desertorum GB2-A4</name>
    <dbReference type="NCBI Taxonomy" id="2933944"/>
    <lineage>
        <taxon>Bacteria</taxon>
        <taxon>Bacillati</taxon>
        <taxon>Cyanobacteriota</taxon>
        <taxon>Cyanophyceae</taxon>
        <taxon>Leptolyngbyales</taxon>
        <taxon>Trichocoleusaceae</taxon>
        <taxon>Trichocoleus</taxon>
    </lineage>
</organism>
<evidence type="ECO:0000313" key="8">
    <source>
        <dbReference type="EMBL" id="MEP0818477.1"/>
    </source>
</evidence>
<keyword evidence="8" id="KW-0456">Lyase</keyword>
<dbReference type="Proteomes" id="UP001464891">
    <property type="component" value="Unassembled WGS sequence"/>
</dbReference>
<dbReference type="InterPro" id="IPR036052">
    <property type="entry name" value="TrpB-like_PALP_sf"/>
</dbReference>
<dbReference type="EC" id="4.3.1.16" evidence="8"/>
<dbReference type="PROSITE" id="PS00165">
    <property type="entry name" value="DEHYDRATASE_SER_THR"/>
    <property type="match status" value="1"/>
</dbReference>
<evidence type="ECO:0000259" key="7">
    <source>
        <dbReference type="Pfam" id="PF00291"/>
    </source>
</evidence>
<dbReference type="SUPFAM" id="SSF53686">
    <property type="entry name" value="Tryptophan synthase beta subunit-like PLP-dependent enzymes"/>
    <property type="match status" value="1"/>
</dbReference>
<keyword evidence="5" id="KW-0460">Magnesium</keyword>
<feature type="domain" description="Tryptophan synthase beta chain-like PALP" evidence="7">
    <location>
        <begin position="37"/>
        <end position="322"/>
    </location>
</feature>
<evidence type="ECO:0000256" key="3">
    <source>
        <dbReference type="ARBA" id="ARBA00001936"/>
    </source>
</evidence>
<dbReference type="Gene3D" id="3.40.50.1100">
    <property type="match status" value="2"/>
</dbReference>
<dbReference type="PANTHER" id="PTHR43050:SF1">
    <property type="entry name" value="SERINE RACEMASE"/>
    <property type="match status" value="1"/>
</dbReference>
<dbReference type="InterPro" id="IPR000634">
    <property type="entry name" value="Ser/Thr_deHydtase_PyrdxlP-BS"/>
</dbReference>
<keyword evidence="9" id="KW-1185">Reference proteome</keyword>